<organism evidence="1 2">
    <name type="scientific">Stieleria marina</name>
    <dbReference type="NCBI Taxonomy" id="1930275"/>
    <lineage>
        <taxon>Bacteria</taxon>
        <taxon>Pseudomonadati</taxon>
        <taxon>Planctomycetota</taxon>
        <taxon>Planctomycetia</taxon>
        <taxon>Pirellulales</taxon>
        <taxon>Pirellulaceae</taxon>
        <taxon>Stieleria</taxon>
    </lineage>
</organism>
<reference evidence="1 2" key="1">
    <citation type="submission" date="2019-02" db="EMBL/GenBank/DDBJ databases">
        <title>Deep-cultivation of Planctomycetes and their phenomic and genomic characterization uncovers novel biology.</title>
        <authorList>
            <person name="Wiegand S."/>
            <person name="Jogler M."/>
            <person name="Boedeker C."/>
            <person name="Pinto D."/>
            <person name="Vollmers J."/>
            <person name="Rivas-Marin E."/>
            <person name="Kohn T."/>
            <person name="Peeters S.H."/>
            <person name="Heuer A."/>
            <person name="Rast P."/>
            <person name="Oberbeckmann S."/>
            <person name="Bunk B."/>
            <person name="Jeske O."/>
            <person name="Meyerdierks A."/>
            <person name="Storesund J.E."/>
            <person name="Kallscheuer N."/>
            <person name="Luecker S."/>
            <person name="Lage O.M."/>
            <person name="Pohl T."/>
            <person name="Merkel B.J."/>
            <person name="Hornburger P."/>
            <person name="Mueller R.-W."/>
            <person name="Bruemmer F."/>
            <person name="Labrenz M."/>
            <person name="Spormann A.M."/>
            <person name="Op den Camp H."/>
            <person name="Overmann J."/>
            <person name="Amann R."/>
            <person name="Jetten M.S.M."/>
            <person name="Mascher T."/>
            <person name="Medema M.H."/>
            <person name="Devos D.P."/>
            <person name="Kaster A.-K."/>
            <person name="Ovreas L."/>
            <person name="Rohde M."/>
            <person name="Galperin M.Y."/>
            <person name="Jogler C."/>
        </authorList>
    </citation>
    <scope>NUCLEOTIDE SEQUENCE [LARGE SCALE GENOMIC DNA]</scope>
    <source>
        <strain evidence="1 2">K23_9</strain>
    </source>
</reference>
<dbReference type="AlphaFoldDB" id="A0A517NUQ5"/>
<name>A0A517NUQ5_9BACT</name>
<sequence length="248" mass="26695">MSAESKLVIGVPGNWADHTAIVNSIATNSGGYLFVGALMSHVESKEVCKLEVYDRAPDLLAAYTLAGCGKISDDDLAAIGDHSNALYVSGPSNSPDSAKTLMRFAAALLDCGGIAVKIESTGIAHSAQRWRELTQDGSPPALMRAFVTYVGSAGSFYSCGMHNLGLPDATLEADVMPETAATLLDTFLLYLISESPEMSDDETFAIDDRSPRYTITKAECTEFPPGNLFHNPHGVWQLRPVKSERKYR</sequence>
<evidence type="ECO:0000313" key="1">
    <source>
        <dbReference type="EMBL" id="QDT10858.1"/>
    </source>
</evidence>
<dbReference type="RefSeq" id="WP_145418573.1">
    <property type="nucleotide sequence ID" value="NZ_CP036526.1"/>
</dbReference>
<dbReference type="OrthoDB" id="4158605at2"/>
<dbReference type="Proteomes" id="UP000319817">
    <property type="component" value="Chromosome"/>
</dbReference>
<accession>A0A517NUQ5</accession>
<evidence type="ECO:0000313" key="2">
    <source>
        <dbReference type="Proteomes" id="UP000319817"/>
    </source>
</evidence>
<keyword evidence="2" id="KW-1185">Reference proteome</keyword>
<dbReference type="EMBL" id="CP036526">
    <property type="protein sequence ID" value="QDT10858.1"/>
    <property type="molecule type" value="Genomic_DNA"/>
</dbReference>
<proteinExistence type="predicted"/>
<protein>
    <submittedName>
        <fullName evidence="1">Uncharacterized protein</fullName>
    </submittedName>
</protein>
<gene>
    <name evidence="1" type="ORF">K239x_28490</name>
</gene>